<evidence type="ECO:0000256" key="1">
    <source>
        <dbReference type="SAM" id="SignalP"/>
    </source>
</evidence>
<organism evidence="2 3">
    <name type="scientific">Orchesella cincta</name>
    <name type="common">Springtail</name>
    <name type="synonym">Podura cincta</name>
    <dbReference type="NCBI Taxonomy" id="48709"/>
    <lineage>
        <taxon>Eukaryota</taxon>
        <taxon>Metazoa</taxon>
        <taxon>Ecdysozoa</taxon>
        <taxon>Arthropoda</taxon>
        <taxon>Hexapoda</taxon>
        <taxon>Collembola</taxon>
        <taxon>Entomobryomorpha</taxon>
        <taxon>Entomobryoidea</taxon>
        <taxon>Orchesellidae</taxon>
        <taxon>Orchesellinae</taxon>
        <taxon>Orchesella</taxon>
    </lineage>
</organism>
<gene>
    <name evidence="2" type="ORF">Ocin01_19000</name>
</gene>
<dbReference type="Proteomes" id="UP000094527">
    <property type="component" value="Unassembled WGS sequence"/>
</dbReference>
<sequence length="82" mass="8513">MQKFTIVILVVASFAAYSSAVRPQSKLYFSSQLLGMLLTGLFGNTLPSQQTGATGAQLHIVPLGQALGMMFTGLFGGGGLFG</sequence>
<accession>A0A1D2M436</accession>
<evidence type="ECO:0000313" key="2">
    <source>
        <dbReference type="EMBL" id="ODM87682.1"/>
    </source>
</evidence>
<keyword evidence="1" id="KW-0732">Signal</keyword>
<dbReference type="AlphaFoldDB" id="A0A1D2M436"/>
<name>A0A1D2M436_ORCCI</name>
<feature type="chain" id="PRO_5008903453" evidence="1">
    <location>
        <begin position="21"/>
        <end position="82"/>
    </location>
</feature>
<dbReference type="EMBL" id="LJIJ01004850">
    <property type="protein sequence ID" value="ODM87682.1"/>
    <property type="molecule type" value="Genomic_DNA"/>
</dbReference>
<comment type="caution">
    <text evidence="2">The sequence shown here is derived from an EMBL/GenBank/DDBJ whole genome shotgun (WGS) entry which is preliminary data.</text>
</comment>
<proteinExistence type="predicted"/>
<feature type="signal peptide" evidence="1">
    <location>
        <begin position="1"/>
        <end position="20"/>
    </location>
</feature>
<evidence type="ECO:0000313" key="3">
    <source>
        <dbReference type="Proteomes" id="UP000094527"/>
    </source>
</evidence>
<keyword evidence="3" id="KW-1185">Reference proteome</keyword>
<reference evidence="2 3" key="1">
    <citation type="journal article" date="2016" name="Genome Biol. Evol.">
        <title>Gene Family Evolution Reflects Adaptation to Soil Environmental Stressors in the Genome of the Collembolan Orchesella cincta.</title>
        <authorList>
            <person name="Faddeeva-Vakhrusheva A."/>
            <person name="Derks M.F."/>
            <person name="Anvar S.Y."/>
            <person name="Agamennone V."/>
            <person name="Suring W."/>
            <person name="Smit S."/>
            <person name="van Straalen N.M."/>
            <person name="Roelofs D."/>
        </authorList>
    </citation>
    <scope>NUCLEOTIDE SEQUENCE [LARGE SCALE GENOMIC DNA]</scope>
    <source>
        <tissue evidence="2">Mixed pool</tissue>
    </source>
</reference>
<protein>
    <submittedName>
        <fullName evidence="2">Uncharacterized protein</fullName>
    </submittedName>
</protein>